<accession>A0AAV2ACF8</accession>
<protein>
    <submittedName>
        <fullName evidence="1">Uncharacterized protein</fullName>
    </submittedName>
</protein>
<evidence type="ECO:0000313" key="2">
    <source>
        <dbReference type="Proteomes" id="UP001497382"/>
    </source>
</evidence>
<keyword evidence="2" id="KW-1185">Reference proteome</keyword>
<dbReference type="Proteomes" id="UP001497382">
    <property type="component" value="Unassembled WGS sequence"/>
</dbReference>
<dbReference type="EMBL" id="CAXIEN010000135">
    <property type="protein sequence ID" value="CAL1280740.1"/>
    <property type="molecule type" value="Genomic_DNA"/>
</dbReference>
<name>A0AAV2ACF8_9ARAC</name>
<gene>
    <name evidence="1" type="ORF">LARSCL_LOCUS11148</name>
</gene>
<proteinExistence type="predicted"/>
<comment type="caution">
    <text evidence="1">The sequence shown here is derived from an EMBL/GenBank/DDBJ whole genome shotgun (WGS) entry which is preliminary data.</text>
</comment>
<dbReference type="AlphaFoldDB" id="A0AAV2ACF8"/>
<sequence>MGTQIKGGTNHLFLLQRTRVRLLQRHHIHFLEGMFQPHHIHFLVGMLQPHHIHFLVGMLQPHHIHFLVGMLLPHHIQVRQLHGHKEYQR</sequence>
<reference evidence="1 2" key="1">
    <citation type="submission" date="2024-04" db="EMBL/GenBank/DDBJ databases">
        <authorList>
            <person name="Rising A."/>
            <person name="Reimegard J."/>
            <person name="Sonavane S."/>
            <person name="Akerstrom W."/>
            <person name="Nylinder S."/>
            <person name="Hedman E."/>
            <person name="Kallberg Y."/>
        </authorList>
    </citation>
    <scope>NUCLEOTIDE SEQUENCE [LARGE SCALE GENOMIC DNA]</scope>
</reference>
<organism evidence="1 2">
    <name type="scientific">Larinioides sclopetarius</name>
    <dbReference type="NCBI Taxonomy" id="280406"/>
    <lineage>
        <taxon>Eukaryota</taxon>
        <taxon>Metazoa</taxon>
        <taxon>Ecdysozoa</taxon>
        <taxon>Arthropoda</taxon>
        <taxon>Chelicerata</taxon>
        <taxon>Arachnida</taxon>
        <taxon>Araneae</taxon>
        <taxon>Araneomorphae</taxon>
        <taxon>Entelegynae</taxon>
        <taxon>Araneoidea</taxon>
        <taxon>Araneidae</taxon>
        <taxon>Larinioides</taxon>
    </lineage>
</organism>
<evidence type="ECO:0000313" key="1">
    <source>
        <dbReference type="EMBL" id="CAL1280740.1"/>
    </source>
</evidence>